<evidence type="ECO:0000313" key="3">
    <source>
        <dbReference type="Proteomes" id="UP000253472"/>
    </source>
</evidence>
<dbReference type="InterPro" id="IPR045330">
    <property type="entry name" value="TRM3/TARBP1"/>
</dbReference>
<dbReference type="Proteomes" id="UP000253472">
    <property type="component" value="Unassembled WGS sequence"/>
</dbReference>
<evidence type="ECO:0000256" key="1">
    <source>
        <dbReference type="SAM" id="Coils"/>
    </source>
</evidence>
<sequence length="692" mass="79601">MSSAVLIAKYLGVEKQTELIEKLSLEINDSEENVEVLIELLDGFNLDEHPELYLNILKYCQGRLLNEDDYETVLKFLIKIPELRNEVVEHMVDLLKTYIKTQIYYFHPDVASAPLTNEESTLVFKYLEVLFQEDFVGSSDIDRVLLLFLGVSDRDIANLTSKLLRWRMKYIVDNIPERLIWDVIFILQKTDKDFHKSHSFILWLGYANTNLAKSAVFQQVIQTNEYWLLLQQGLISDSHEYRKFSLSILECSLEYLVEWSRFMTLYEILGIDTSLNQAEAGRNDITGLISPRALIPPSWGWCLLSTGLKASLESVRRFTLKLLLSIPHENLYLIKHGLPIFERAFLPNLMSASNLNIKVLYRQYGGNLTAEEDAQDIALSILKVLAEAKDSYGPSRIVVLHGLLEGLNDRKVLKFGSQTEGEILQTYHDTLILRLLLQFQTNDATAFFNSLNKFVKFNGFKLLRDNEALIRTPSLALAFTDKEIGRLHVLEDCLLRMRLFNKIYRASSDPAFDLSKTSRWYYKLKDEIFAEYYRTLQTTFERALPKDIKPVLEVLNAIAYNYLESTENPECIYEIPIAFNEEVSDLLVKFGLSVLKALPTKDAFLRAPVILGKIYDNEIAASPDSDIYTDVYGEEEIKYRCRGRVDSNALYSILLSVCDKIEINLDVLLDRLASDPSPMARSYAEWIIALSY</sequence>
<comment type="caution">
    <text evidence="2">The sequence shown here is derived from an EMBL/GenBank/DDBJ whole genome shotgun (WGS) entry which is preliminary data.</text>
</comment>
<proteinExistence type="predicted"/>
<dbReference type="PANTHER" id="PTHR12029">
    <property type="entry name" value="RNA METHYLTRANSFERASE"/>
    <property type="match status" value="1"/>
</dbReference>
<organism evidence="2 3">
    <name type="scientific">Candida viswanathii</name>
    <dbReference type="NCBI Taxonomy" id="5486"/>
    <lineage>
        <taxon>Eukaryota</taxon>
        <taxon>Fungi</taxon>
        <taxon>Dikarya</taxon>
        <taxon>Ascomycota</taxon>
        <taxon>Saccharomycotina</taxon>
        <taxon>Pichiomycetes</taxon>
        <taxon>Debaryomycetaceae</taxon>
        <taxon>Candida/Lodderomyces clade</taxon>
        <taxon>Candida</taxon>
    </lineage>
</organism>
<dbReference type="GO" id="GO:0030488">
    <property type="term" value="P:tRNA methylation"/>
    <property type="evidence" value="ECO:0007669"/>
    <property type="project" value="TreeGrafter"/>
</dbReference>
<accession>A0A367Y239</accession>
<dbReference type="STRING" id="5486.A0A367Y239"/>
<keyword evidence="2" id="KW-0489">Methyltransferase</keyword>
<feature type="coiled-coil region" evidence="1">
    <location>
        <begin position="13"/>
        <end position="40"/>
    </location>
</feature>
<dbReference type="GO" id="GO:0016423">
    <property type="term" value="F:tRNA (guanine) methyltransferase activity"/>
    <property type="evidence" value="ECO:0007669"/>
    <property type="project" value="TreeGrafter"/>
</dbReference>
<reference evidence="2 3" key="1">
    <citation type="submission" date="2018-06" db="EMBL/GenBank/DDBJ databases">
        <title>Whole genome sequencing of Candida tropicalis (genome annotated by CSBL at Korea University).</title>
        <authorList>
            <person name="Ahn J."/>
        </authorList>
    </citation>
    <scope>NUCLEOTIDE SEQUENCE [LARGE SCALE GENOMIC DNA]</scope>
    <source>
        <strain evidence="2 3">ATCC 20962</strain>
    </source>
</reference>
<evidence type="ECO:0000313" key="2">
    <source>
        <dbReference type="EMBL" id="RCK59610.1"/>
    </source>
</evidence>
<dbReference type="OrthoDB" id="241340at2759"/>
<name>A0A367Y239_9ASCO</name>
<gene>
    <name evidence="2" type="primary">TRM3</name>
    <name evidence="2" type="ORF">Cantr_07362</name>
</gene>
<keyword evidence="1" id="KW-0175">Coiled coil</keyword>
<dbReference type="EMBL" id="QLNQ01000027">
    <property type="protein sequence ID" value="RCK59610.1"/>
    <property type="molecule type" value="Genomic_DNA"/>
</dbReference>
<protein>
    <submittedName>
        <fullName evidence="2">tRNA (Guanosine(18)-2'-O)-methyltransferase</fullName>
    </submittedName>
</protein>
<keyword evidence="3" id="KW-1185">Reference proteome</keyword>
<dbReference type="PANTHER" id="PTHR12029:SF11">
    <property type="entry name" value="METHYLTRANSFERASE TARBP1-RELATED"/>
    <property type="match status" value="1"/>
</dbReference>
<keyword evidence="2" id="KW-0808">Transferase</keyword>
<dbReference type="AlphaFoldDB" id="A0A367Y239"/>